<evidence type="ECO:0000256" key="12">
    <source>
        <dbReference type="SAM" id="Phobius"/>
    </source>
</evidence>
<comment type="subcellular location">
    <subcellularLocation>
        <location evidence="2">Cell membrane</location>
    </subcellularLocation>
</comment>
<dbReference type="InterPro" id="IPR001610">
    <property type="entry name" value="PAC"/>
</dbReference>
<dbReference type="AlphaFoldDB" id="A0A1C0A9V1"/>
<dbReference type="SUPFAM" id="SSF55874">
    <property type="entry name" value="ATPase domain of HSP90 chaperone/DNA topoisomerase II/histidine kinase"/>
    <property type="match status" value="1"/>
</dbReference>
<dbReference type="PROSITE" id="PS50109">
    <property type="entry name" value="HIS_KIN"/>
    <property type="match status" value="1"/>
</dbReference>
<keyword evidence="12" id="KW-0812">Transmembrane</keyword>
<dbReference type="SMART" id="SM00387">
    <property type="entry name" value="HATPase_c"/>
    <property type="match status" value="1"/>
</dbReference>
<feature type="domain" description="PAS" evidence="14">
    <location>
        <begin position="548"/>
        <end position="612"/>
    </location>
</feature>
<keyword evidence="17" id="KW-1185">Reference proteome</keyword>
<keyword evidence="9" id="KW-0067">ATP-binding</keyword>
<feature type="domain" description="PAS" evidence="14">
    <location>
        <begin position="395"/>
        <end position="455"/>
    </location>
</feature>
<feature type="domain" description="Histidine kinase" evidence="13">
    <location>
        <begin position="679"/>
        <end position="902"/>
    </location>
</feature>
<dbReference type="InterPro" id="IPR000700">
    <property type="entry name" value="PAS-assoc_C"/>
</dbReference>
<dbReference type="SMART" id="SM00091">
    <property type="entry name" value="PAS"/>
    <property type="match status" value="2"/>
</dbReference>
<dbReference type="NCBIfam" id="TIGR00229">
    <property type="entry name" value="sensory_box"/>
    <property type="match status" value="2"/>
</dbReference>
<dbReference type="FunFam" id="3.30.565.10:FF:000023">
    <property type="entry name" value="PAS domain-containing sensor histidine kinase"/>
    <property type="match status" value="1"/>
</dbReference>
<dbReference type="Proteomes" id="UP000093514">
    <property type="component" value="Unassembled WGS sequence"/>
</dbReference>
<evidence type="ECO:0000256" key="7">
    <source>
        <dbReference type="ARBA" id="ARBA00022741"/>
    </source>
</evidence>
<dbReference type="SMART" id="SM00086">
    <property type="entry name" value="PAC"/>
    <property type="match status" value="2"/>
</dbReference>
<evidence type="ECO:0000256" key="11">
    <source>
        <dbReference type="ARBA" id="ARBA00023136"/>
    </source>
</evidence>
<dbReference type="PANTHER" id="PTHR43547:SF2">
    <property type="entry name" value="HYBRID SIGNAL TRANSDUCTION HISTIDINE KINASE C"/>
    <property type="match status" value="1"/>
</dbReference>
<dbReference type="InterPro" id="IPR004358">
    <property type="entry name" value="Sig_transdc_His_kin-like_C"/>
</dbReference>
<feature type="domain" description="PAC" evidence="15">
    <location>
        <begin position="469"/>
        <end position="521"/>
    </location>
</feature>
<accession>A0A1C0A9V1</accession>
<evidence type="ECO:0000313" key="17">
    <source>
        <dbReference type="Proteomes" id="UP000093514"/>
    </source>
</evidence>
<dbReference type="EC" id="2.7.13.3" evidence="3"/>
<dbReference type="CDD" id="cd00130">
    <property type="entry name" value="PAS"/>
    <property type="match status" value="2"/>
</dbReference>
<proteinExistence type="predicted"/>
<reference evidence="17" key="1">
    <citation type="submission" date="2016-07" db="EMBL/GenBank/DDBJ databases">
        <authorList>
            <person name="Florea S."/>
            <person name="Webb J.S."/>
            <person name="Jaromczyk J."/>
            <person name="Schardl C.L."/>
        </authorList>
    </citation>
    <scope>NUCLEOTIDE SEQUENCE [LARGE SCALE GENOMIC DNA]</scope>
    <source>
        <strain evidence="17">Z6</strain>
    </source>
</reference>
<dbReference type="OrthoDB" id="9813394at2"/>
<dbReference type="PANTHER" id="PTHR43547">
    <property type="entry name" value="TWO-COMPONENT HISTIDINE KINASE"/>
    <property type="match status" value="1"/>
</dbReference>
<feature type="domain" description="PAC" evidence="15">
    <location>
        <begin position="617"/>
        <end position="669"/>
    </location>
</feature>
<evidence type="ECO:0000256" key="1">
    <source>
        <dbReference type="ARBA" id="ARBA00000085"/>
    </source>
</evidence>
<evidence type="ECO:0000256" key="4">
    <source>
        <dbReference type="ARBA" id="ARBA00022475"/>
    </source>
</evidence>
<comment type="catalytic activity">
    <reaction evidence="1">
        <text>ATP + protein L-histidine = ADP + protein N-phospho-L-histidine.</text>
        <dbReference type="EC" id="2.7.13.3"/>
    </reaction>
</comment>
<keyword evidence="11 12" id="KW-0472">Membrane</keyword>
<dbReference type="Pfam" id="PF02518">
    <property type="entry name" value="HATPase_c"/>
    <property type="match status" value="1"/>
</dbReference>
<evidence type="ECO:0000259" key="13">
    <source>
        <dbReference type="PROSITE" id="PS50109"/>
    </source>
</evidence>
<evidence type="ECO:0000256" key="3">
    <source>
        <dbReference type="ARBA" id="ARBA00012438"/>
    </source>
</evidence>
<dbReference type="InterPro" id="IPR003594">
    <property type="entry name" value="HATPase_dom"/>
</dbReference>
<organism evidence="16 17">
    <name type="scientific">Orenia metallireducens</name>
    <dbReference type="NCBI Taxonomy" id="1413210"/>
    <lineage>
        <taxon>Bacteria</taxon>
        <taxon>Bacillati</taxon>
        <taxon>Bacillota</taxon>
        <taxon>Clostridia</taxon>
        <taxon>Halanaerobiales</taxon>
        <taxon>Halobacteroidaceae</taxon>
        <taxon>Orenia</taxon>
    </lineage>
</organism>
<evidence type="ECO:0000259" key="15">
    <source>
        <dbReference type="PROSITE" id="PS50113"/>
    </source>
</evidence>
<keyword evidence="7" id="KW-0547">Nucleotide-binding</keyword>
<evidence type="ECO:0000256" key="9">
    <source>
        <dbReference type="ARBA" id="ARBA00022840"/>
    </source>
</evidence>
<keyword evidence="10" id="KW-0902">Two-component regulatory system</keyword>
<dbReference type="SUPFAM" id="SSF55785">
    <property type="entry name" value="PYP-like sensor domain (PAS domain)"/>
    <property type="match status" value="2"/>
</dbReference>
<keyword evidence="8" id="KW-0418">Kinase</keyword>
<dbReference type="RefSeq" id="WP_068716569.1">
    <property type="nucleotide sequence ID" value="NZ_LWDV01000008.1"/>
</dbReference>
<dbReference type="SMART" id="SM00388">
    <property type="entry name" value="HisKA"/>
    <property type="match status" value="1"/>
</dbReference>
<dbReference type="Gene3D" id="3.30.565.10">
    <property type="entry name" value="Histidine kinase-like ATPase, C-terminal domain"/>
    <property type="match status" value="1"/>
</dbReference>
<evidence type="ECO:0000256" key="2">
    <source>
        <dbReference type="ARBA" id="ARBA00004236"/>
    </source>
</evidence>
<dbReference type="InterPro" id="IPR005467">
    <property type="entry name" value="His_kinase_dom"/>
</dbReference>
<dbReference type="InterPro" id="IPR035965">
    <property type="entry name" value="PAS-like_dom_sf"/>
</dbReference>
<dbReference type="InterPro" id="IPR000014">
    <property type="entry name" value="PAS"/>
</dbReference>
<evidence type="ECO:0000256" key="6">
    <source>
        <dbReference type="ARBA" id="ARBA00022679"/>
    </source>
</evidence>
<keyword evidence="4" id="KW-1003">Cell membrane</keyword>
<dbReference type="InterPro" id="IPR003661">
    <property type="entry name" value="HisK_dim/P_dom"/>
</dbReference>
<keyword evidence="12" id="KW-1133">Transmembrane helix</keyword>
<protein>
    <recommendedName>
        <fullName evidence="3">histidine kinase</fullName>
        <ecNumber evidence="3">2.7.13.3</ecNumber>
    </recommendedName>
</protein>
<gene>
    <name evidence="16" type="ORF">U472_06140</name>
</gene>
<dbReference type="GO" id="GO:0005886">
    <property type="term" value="C:plasma membrane"/>
    <property type="evidence" value="ECO:0007669"/>
    <property type="project" value="UniProtKB-SubCell"/>
</dbReference>
<evidence type="ECO:0000256" key="10">
    <source>
        <dbReference type="ARBA" id="ARBA00023012"/>
    </source>
</evidence>
<dbReference type="GO" id="GO:0005524">
    <property type="term" value="F:ATP binding"/>
    <property type="evidence" value="ECO:0007669"/>
    <property type="project" value="UniProtKB-KW"/>
</dbReference>
<dbReference type="Gene3D" id="3.40.50.2300">
    <property type="match status" value="2"/>
</dbReference>
<dbReference type="Gene3D" id="3.30.450.20">
    <property type="entry name" value="PAS domain"/>
    <property type="match status" value="2"/>
</dbReference>
<evidence type="ECO:0000256" key="5">
    <source>
        <dbReference type="ARBA" id="ARBA00022553"/>
    </source>
</evidence>
<feature type="transmembrane region" description="Helical" evidence="12">
    <location>
        <begin position="342"/>
        <end position="365"/>
    </location>
</feature>
<sequence length="935" mass="107646">MLITKKIYLLILFLIILNLTSYAKDLEDNEILILNSYYRGDSWEDDITETLMDGLGSGKNNIHIEYIDIHHANSNYFEKLYNIYKYKYQNYQFDLIIVCDNAAFDFLYKYQEVLFPQTPVIFCGVNNFDDTVLKEKQGFTGIVEKVDLIGTIDIALQLHPDADKVVLFVDGTSIGSVQNYILEEELLNYNDKIKYEIIRTESIVTAQRKVRRLSEDDIIILAAGFNNNCGNRLSAKDTSILLANNSQAPIYSVWDFFLGHGIVGGKLINGHYQGRVATALANKVLSGEDVNNIPIIKESPNLYMFDYKEMKKFEIKISNLPPKSIVINKNESFFVKNKDKPIFQVIIFSIIILLCLVVILGISIFKYERVEKELLLIKEDLEDKVAERTIKLELEKGKLQSYLDMAEVVFVVLDLEQKVTMINKKGCELLGYNREEILGKNWFDNFINQNDRRTIYRKTSKEEDIVITKTTENFLVSKNGKTRILIWHNSILRDKDGKITGTVSSGVDVTKERLLEERLEKSIVNIDNLLDFPPELRKPLSLIFSSLHILDISEISFVIIDKQKRVVMVNQAAQDIFGYNREEIIGVNMLDFIKKDKRDEIYQLFDNILALKLKLPLYIEITCLTKDGREIIIAWYTSVLKDDNGVVQAIFSTGIDITERKLLEDKLQYNKLKVEFFANLTHELKTPLNLIFSATQMLEIYHKKNLPAKEMKDAKKYLTIIKQNGYRQLRLVDNLVDITKINSNSFKLNLQNRDIVEVIRKITLSTAEYIKNKDRSLEFNSQIDEKIIPCDLCAIERIILNLLSNAVKFTNEGDKIFVRVYQEDDKVMISIQDNGIGIETNKLDLIFDKFRQVDKSFSRNTEGSGIGLAIVKLLIELHNGSLKVESEYGKGSNFIIGLPDIELKEKNGEIILNDENNIDNLDDRIKLEFSDVYGL</sequence>
<dbReference type="InterPro" id="IPR036890">
    <property type="entry name" value="HATPase_C_sf"/>
</dbReference>
<evidence type="ECO:0000259" key="14">
    <source>
        <dbReference type="PROSITE" id="PS50112"/>
    </source>
</evidence>
<dbReference type="InterPro" id="IPR036097">
    <property type="entry name" value="HisK_dim/P_sf"/>
</dbReference>
<dbReference type="EMBL" id="LWDV01000008">
    <property type="protein sequence ID" value="OCL27061.1"/>
    <property type="molecule type" value="Genomic_DNA"/>
</dbReference>
<evidence type="ECO:0000313" key="16">
    <source>
        <dbReference type="EMBL" id="OCL27061.1"/>
    </source>
</evidence>
<keyword evidence="5" id="KW-0597">Phosphoprotein</keyword>
<dbReference type="CDD" id="cd00082">
    <property type="entry name" value="HisKA"/>
    <property type="match status" value="1"/>
</dbReference>
<dbReference type="Gene3D" id="1.10.287.130">
    <property type="match status" value="1"/>
</dbReference>
<evidence type="ECO:0000256" key="8">
    <source>
        <dbReference type="ARBA" id="ARBA00022777"/>
    </source>
</evidence>
<dbReference type="Pfam" id="PF13426">
    <property type="entry name" value="PAS_9"/>
    <property type="match status" value="2"/>
</dbReference>
<reference evidence="16 17" key="2">
    <citation type="submission" date="2016-08" db="EMBL/GenBank/DDBJ databases">
        <title>Orenia metallireducens sp. nov. strain Z6, a Novel Metal-reducing Firmicute from the Deep Subsurface.</title>
        <authorList>
            <person name="Maxim B.I."/>
            <person name="Kenneth K."/>
            <person name="Flynn T.M."/>
            <person name="Oloughlin E.J."/>
            <person name="Locke R.A."/>
            <person name="Weber J.R."/>
            <person name="Egan S.M."/>
            <person name="Mackie R.I."/>
            <person name="Cann I.K."/>
        </authorList>
    </citation>
    <scope>NUCLEOTIDE SEQUENCE [LARGE SCALE GENOMIC DNA]</scope>
    <source>
        <strain evidence="16 17">Z6</strain>
    </source>
</reference>
<dbReference type="SUPFAM" id="SSF47384">
    <property type="entry name" value="Homodimeric domain of signal transducing histidine kinase"/>
    <property type="match status" value="1"/>
</dbReference>
<dbReference type="CDD" id="cd16922">
    <property type="entry name" value="HATPase_EvgS-ArcB-TorS-like"/>
    <property type="match status" value="1"/>
</dbReference>
<dbReference type="PROSITE" id="PS50112">
    <property type="entry name" value="PAS"/>
    <property type="match status" value="2"/>
</dbReference>
<name>A0A1C0A9V1_9FIRM</name>
<dbReference type="GO" id="GO:0000155">
    <property type="term" value="F:phosphorelay sensor kinase activity"/>
    <property type="evidence" value="ECO:0007669"/>
    <property type="project" value="InterPro"/>
</dbReference>
<comment type="caution">
    <text evidence="16">The sequence shown here is derived from an EMBL/GenBank/DDBJ whole genome shotgun (WGS) entry which is preliminary data.</text>
</comment>
<dbReference type="PROSITE" id="PS50113">
    <property type="entry name" value="PAC"/>
    <property type="match status" value="2"/>
</dbReference>
<dbReference type="Pfam" id="PF00512">
    <property type="entry name" value="HisKA"/>
    <property type="match status" value="1"/>
</dbReference>
<dbReference type="PRINTS" id="PR00344">
    <property type="entry name" value="BCTRLSENSOR"/>
</dbReference>
<keyword evidence="6" id="KW-0808">Transferase</keyword>